<accession>A0A9N8PNF4</accession>
<dbReference type="InterPro" id="IPR039432">
    <property type="entry name" value="SRP9_dom"/>
</dbReference>
<dbReference type="PANTHER" id="PTHR12834:SF12">
    <property type="entry name" value="SIGNAL RECOGNITION PARTICLE 9 KDA PROTEIN"/>
    <property type="match status" value="1"/>
</dbReference>
<dbReference type="Pfam" id="PF05486">
    <property type="entry name" value="SRP9-21"/>
    <property type="match status" value="1"/>
</dbReference>
<name>A0A9N8PNF4_9PEZI</name>
<evidence type="ECO:0000313" key="2">
    <source>
        <dbReference type="EMBL" id="CAD0105899.1"/>
    </source>
</evidence>
<dbReference type="PANTHER" id="PTHR12834">
    <property type="entry name" value="SIGNAL RECOGNITION PARTICLE 9 KDA PROTEIN"/>
    <property type="match status" value="1"/>
</dbReference>
<organism evidence="2 3">
    <name type="scientific">Aureobasidium uvarum</name>
    <dbReference type="NCBI Taxonomy" id="2773716"/>
    <lineage>
        <taxon>Eukaryota</taxon>
        <taxon>Fungi</taxon>
        <taxon>Dikarya</taxon>
        <taxon>Ascomycota</taxon>
        <taxon>Pezizomycotina</taxon>
        <taxon>Dothideomycetes</taxon>
        <taxon>Dothideomycetidae</taxon>
        <taxon>Dothideales</taxon>
        <taxon>Saccotheciaceae</taxon>
        <taxon>Aureobasidium</taxon>
    </lineage>
</organism>
<feature type="domain" description="SRP9" evidence="1">
    <location>
        <begin position="30"/>
        <end position="71"/>
    </location>
</feature>
<dbReference type="Proteomes" id="UP000745764">
    <property type="component" value="Unassembled WGS sequence"/>
</dbReference>
<protein>
    <recommendedName>
        <fullName evidence="1">SRP9 domain-containing protein</fullName>
    </recommendedName>
</protein>
<dbReference type="EMBL" id="CAINUL010000001">
    <property type="protein sequence ID" value="CAD0105899.1"/>
    <property type="molecule type" value="Genomic_DNA"/>
</dbReference>
<dbReference type="OrthoDB" id="5419752at2759"/>
<dbReference type="GO" id="GO:0006614">
    <property type="term" value="P:SRP-dependent cotranslational protein targeting to membrane"/>
    <property type="evidence" value="ECO:0007669"/>
    <property type="project" value="InterPro"/>
</dbReference>
<dbReference type="AlphaFoldDB" id="A0A9N8PNF4"/>
<dbReference type="InterPro" id="IPR039914">
    <property type="entry name" value="SRP9-like"/>
</dbReference>
<dbReference type="GO" id="GO:0005786">
    <property type="term" value="C:signal recognition particle, endoplasmic reticulum targeting"/>
    <property type="evidence" value="ECO:0007669"/>
    <property type="project" value="TreeGrafter"/>
</dbReference>
<sequence>MPYFTSSEEWQRQSALLLQAHAAATEPKPIVALLELKTYDPVSGTTLKYKTDKAAEVGRLIAAMGTLGREMAALPEKKEDVIMADAGAEGTETLVEAAAPAAQNTAPKKKKKGKK</sequence>
<evidence type="ECO:0000313" key="3">
    <source>
        <dbReference type="Proteomes" id="UP000745764"/>
    </source>
</evidence>
<reference evidence="2" key="1">
    <citation type="submission" date="2020-06" db="EMBL/GenBank/DDBJ databases">
        <authorList>
            <person name="Onetto C."/>
        </authorList>
    </citation>
    <scope>NUCLEOTIDE SEQUENCE</scope>
</reference>
<keyword evidence="3" id="KW-1185">Reference proteome</keyword>
<evidence type="ECO:0000259" key="1">
    <source>
        <dbReference type="Pfam" id="PF05486"/>
    </source>
</evidence>
<gene>
    <name evidence="2" type="ORF">AWRI4620_LOCUS154</name>
</gene>
<comment type="caution">
    <text evidence="2">The sequence shown here is derived from an EMBL/GenBank/DDBJ whole genome shotgun (WGS) entry which is preliminary data.</text>
</comment>
<proteinExistence type="predicted"/>